<dbReference type="RefSeq" id="WP_172191981.1">
    <property type="nucleotide sequence ID" value="NZ_CAWPPK010000054.1"/>
</dbReference>
<keyword evidence="3" id="KW-1185">Reference proteome</keyword>
<dbReference type="PANTHER" id="PTHR12526:SF630">
    <property type="entry name" value="GLYCOSYLTRANSFERASE"/>
    <property type="match status" value="1"/>
</dbReference>
<accession>A0ABX2D5A9</accession>
<keyword evidence="2" id="KW-0808">Transferase</keyword>
<organism evidence="2 3">
    <name type="scientific">Microcoleus asticus IPMA8</name>
    <dbReference type="NCBI Taxonomy" id="2563858"/>
    <lineage>
        <taxon>Bacteria</taxon>
        <taxon>Bacillati</taxon>
        <taxon>Cyanobacteriota</taxon>
        <taxon>Cyanophyceae</taxon>
        <taxon>Oscillatoriophycideae</taxon>
        <taxon>Oscillatoriales</taxon>
        <taxon>Microcoleaceae</taxon>
        <taxon>Microcoleus</taxon>
        <taxon>Microcoleus asticus</taxon>
    </lineage>
</organism>
<protein>
    <submittedName>
        <fullName evidence="2">Glycosyltransferase EpsD</fullName>
        <ecNumber evidence="2">2.4.-.-</ecNumber>
    </submittedName>
</protein>
<proteinExistence type="predicted"/>
<sequence length="395" mass="44769">MRLVIVQYAGDYAEAFQRLAKGGNETYYAQKYSVDAVTEMAKQAESVTVICCMTPEFNDRVLENGVRAIACGFNHKINYPKLIQLIAEQKPTHLVMRTTLTDVFKWAIKNKIRTIAVFAESIATKSWRNKIRNYFLAKLLNNKQIEWVGTYCLTSSLLFKQIGVKPDKIIPWDFLIETNPGSLSPKELPPTLNTLKLFYAGLLIQSKGVGDILEAVAKLKERNISVNLKLAGTGEEEFFAQRVEQLQIKDSVEFLGVIPAQTIEPLMRECDLVLVTSRHEYPEGFPLTIQHALRTQTPIVASDHPMFKIYLKNGVNSMIFEAGNSLALAECIEKVISDSALYHNLSVASHSTWYELRLPVKWAELIDRWLDDSPESKQWLFDKRLASGGYNSRQS</sequence>
<dbReference type="EMBL" id="SRRZ01000147">
    <property type="protein sequence ID" value="NQE37718.1"/>
    <property type="molecule type" value="Genomic_DNA"/>
</dbReference>
<dbReference type="Pfam" id="PF00534">
    <property type="entry name" value="Glycos_transf_1"/>
    <property type="match status" value="1"/>
</dbReference>
<dbReference type="EC" id="2.4.-.-" evidence="2"/>
<reference evidence="2 3" key="1">
    <citation type="journal article" date="2020" name="Sci. Rep.">
        <title>A novel cyanobacterial geosmin producer, revising GeoA distribution and dispersion patterns in Bacteria.</title>
        <authorList>
            <person name="Churro C."/>
            <person name="Semedo-Aguiar A.P."/>
            <person name="Silva A.D."/>
            <person name="Pereira-Leal J.B."/>
            <person name="Leite R.B."/>
        </authorList>
    </citation>
    <scope>NUCLEOTIDE SEQUENCE [LARGE SCALE GENOMIC DNA]</scope>
    <source>
        <strain evidence="2 3">IPMA8</strain>
    </source>
</reference>
<evidence type="ECO:0000313" key="2">
    <source>
        <dbReference type="EMBL" id="NQE37718.1"/>
    </source>
</evidence>
<comment type="caution">
    <text evidence="2">The sequence shown here is derived from an EMBL/GenBank/DDBJ whole genome shotgun (WGS) entry which is preliminary data.</text>
</comment>
<dbReference type="CDD" id="cd03801">
    <property type="entry name" value="GT4_PimA-like"/>
    <property type="match status" value="1"/>
</dbReference>
<dbReference type="SUPFAM" id="SSF53756">
    <property type="entry name" value="UDP-Glycosyltransferase/glycogen phosphorylase"/>
    <property type="match status" value="1"/>
</dbReference>
<evidence type="ECO:0000259" key="1">
    <source>
        <dbReference type="Pfam" id="PF00534"/>
    </source>
</evidence>
<evidence type="ECO:0000313" key="3">
    <source>
        <dbReference type="Proteomes" id="UP000702425"/>
    </source>
</evidence>
<keyword evidence="2" id="KW-0328">Glycosyltransferase</keyword>
<dbReference type="Gene3D" id="3.40.50.2000">
    <property type="entry name" value="Glycogen Phosphorylase B"/>
    <property type="match status" value="2"/>
</dbReference>
<feature type="domain" description="Glycosyl transferase family 1" evidence="1">
    <location>
        <begin position="193"/>
        <end position="346"/>
    </location>
</feature>
<name>A0ABX2D5A9_9CYAN</name>
<dbReference type="Proteomes" id="UP000702425">
    <property type="component" value="Unassembled WGS sequence"/>
</dbReference>
<dbReference type="PANTHER" id="PTHR12526">
    <property type="entry name" value="GLYCOSYLTRANSFERASE"/>
    <property type="match status" value="1"/>
</dbReference>
<dbReference type="InterPro" id="IPR001296">
    <property type="entry name" value="Glyco_trans_1"/>
</dbReference>
<gene>
    <name evidence="2" type="primary">epsD</name>
    <name evidence="2" type="ORF">E5S67_05493</name>
</gene>
<dbReference type="GO" id="GO:0016757">
    <property type="term" value="F:glycosyltransferase activity"/>
    <property type="evidence" value="ECO:0007669"/>
    <property type="project" value="UniProtKB-KW"/>
</dbReference>